<dbReference type="Proteomes" id="UP000507245">
    <property type="component" value="Unassembled WGS sequence"/>
</dbReference>
<sequence>MQWPLQFLINPIIIKAIASAQGRKDAKKRGIIKSISVKGRLVRFVSTPAVMERFVSIEREILQIESSVQLEEGISVFLMAYA</sequence>
<dbReference type="Proteomes" id="UP000507222">
    <property type="component" value="Unassembled WGS sequence"/>
</dbReference>
<reference evidence="4" key="1">
    <citation type="journal article" date="2020" name="Genome Biol.">
        <title>Gamete binning: chromosome-level and haplotype-resolved genome assembly enabled by high-throughput single-cell sequencing of gamete genomes.</title>
        <authorList>
            <person name="Campoy J.A."/>
            <person name="Sun H."/>
            <person name="Goel M."/>
            <person name="Jiao W.-B."/>
            <person name="Folz-Donahue K."/>
            <person name="Wang N."/>
            <person name="Rubio M."/>
            <person name="Liu C."/>
            <person name="Kukat C."/>
            <person name="Ruiz D."/>
            <person name="Huettel B."/>
            <person name="Schneeberger K."/>
        </authorList>
    </citation>
    <scope>NUCLEOTIDE SEQUENCE [LARGE SCALE GENOMIC DNA]</scope>
    <source>
        <strain evidence="4">cv. Rojo Pasion</strain>
    </source>
</reference>
<proteinExistence type="predicted"/>
<evidence type="ECO:0000313" key="4">
    <source>
        <dbReference type="Proteomes" id="UP000507245"/>
    </source>
</evidence>
<dbReference type="EMBL" id="CAEKDK010000008">
    <property type="protein sequence ID" value="CAB4289120.1"/>
    <property type="molecule type" value="Genomic_DNA"/>
</dbReference>
<protein>
    <submittedName>
        <fullName evidence="2">Uncharacterized protein</fullName>
    </submittedName>
</protein>
<reference evidence="2 3" key="2">
    <citation type="submission" date="2020-05" db="EMBL/GenBank/DDBJ databases">
        <authorList>
            <person name="Campoy J."/>
            <person name="Schneeberger K."/>
            <person name="Spophaly S."/>
        </authorList>
    </citation>
    <scope>NUCLEOTIDE SEQUENCE [LARGE SCALE GENOMIC DNA]</scope>
    <source>
        <strain evidence="2">PruArmRojPasFocal</strain>
    </source>
</reference>
<gene>
    <name evidence="1" type="ORF">CURHAP_LOCUS47504</name>
    <name evidence="2" type="ORF">ORAREDHAP_LOCUS46813</name>
</gene>
<evidence type="ECO:0000313" key="1">
    <source>
        <dbReference type="EMBL" id="CAB4289120.1"/>
    </source>
</evidence>
<accession>A0A6J5Y4M4</accession>
<evidence type="ECO:0000313" key="2">
    <source>
        <dbReference type="EMBL" id="CAB4319482.1"/>
    </source>
</evidence>
<name>A0A6J5Y4M4_PRUAR</name>
<organism evidence="2 4">
    <name type="scientific">Prunus armeniaca</name>
    <name type="common">Apricot</name>
    <name type="synonym">Armeniaca vulgaris</name>
    <dbReference type="NCBI Taxonomy" id="36596"/>
    <lineage>
        <taxon>Eukaryota</taxon>
        <taxon>Viridiplantae</taxon>
        <taxon>Streptophyta</taxon>
        <taxon>Embryophyta</taxon>
        <taxon>Tracheophyta</taxon>
        <taxon>Spermatophyta</taxon>
        <taxon>Magnoliopsida</taxon>
        <taxon>eudicotyledons</taxon>
        <taxon>Gunneridae</taxon>
        <taxon>Pentapetalae</taxon>
        <taxon>rosids</taxon>
        <taxon>fabids</taxon>
        <taxon>Rosales</taxon>
        <taxon>Rosaceae</taxon>
        <taxon>Amygdaloideae</taxon>
        <taxon>Amygdaleae</taxon>
        <taxon>Prunus</taxon>
    </lineage>
</organism>
<keyword evidence="4" id="KW-1185">Reference proteome</keyword>
<evidence type="ECO:0000313" key="3">
    <source>
        <dbReference type="Proteomes" id="UP000507222"/>
    </source>
</evidence>
<dbReference type="AlphaFoldDB" id="A0A6J5Y4M4"/>
<dbReference type="EMBL" id="CAEKKB010000008">
    <property type="protein sequence ID" value="CAB4319482.1"/>
    <property type="molecule type" value="Genomic_DNA"/>
</dbReference>